<evidence type="ECO:0000313" key="2">
    <source>
        <dbReference type="EMBL" id="KAA6392729.1"/>
    </source>
</evidence>
<feature type="compositionally biased region" description="Polar residues" evidence="1">
    <location>
        <begin position="127"/>
        <end position="140"/>
    </location>
</feature>
<name>A0A5J4WEL7_9EUKA</name>
<evidence type="ECO:0000256" key="1">
    <source>
        <dbReference type="SAM" id="MobiDB-lite"/>
    </source>
</evidence>
<evidence type="ECO:0000313" key="3">
    <source>
        <dbReference type="Proteomes" id="UP000324800"/>
    </source>
</evidence>
<accession>A0A5J4WEL7</accession>
<protein>
    <submittedName>
        <fullName evidence="2">Uncharacterized protein</fullName>
    </submittedName>
</protein>
<organism evidence="2 3">
    <name type="scientific">Streblomastix strix</name>
    <dbReference type="NCBI Taxonomy" id="222440"/>
    <lineage>
        <taxon>Eukaryota</taxon>
        <taxon>Metamonada</taxon>
        <taxon>Preaxostyla</taxon>
        <taxon>Oxymonadida</taxon>
        <taxon>Streblomastigidae</taxon>
        <taxon>Streblomastix</taxon>
    </lineage>
</organism>
<reference evidence="2 3" key="1">
    <citation type="submission" date="2019-03" db="EMBL/GenBank/DDBJ databases">
        <title>Single cell metagenomics reveals metabolic interactions within the superorganism composed of flagellate Streblomastix strix and complex community of Bacteroidetes bacteria on its surface.</title>
        <authorList>
            <person name="Treitli S.C."/>
            <person name="Kolisko M."/>
            <person name="Husnik F."/>
            <person name="Keeling P."/>
            <person name="Hampl V."/>
        </authorList>
    </citation>
    <scope>NUCLEOTIDE SEQUENCE [LARGE SCALE GENOMIC DNA]</scope>
    <source>
        <strain evidence="2">ST1C</strain>
    </source>
</reference>
<gene>
    <name evidence="2" type="ORF">EZS28_011747</name>
</gene>
<dbReference type="EMBL" id="SNRW01002448">
    <property type="protein sequence ID" value="KAA6392729.1"/>
    <property type="molecule type" value="Genomic_DNA"/>
</dbReference>
<dbReference type="Proteomes" id="UP000324800">
    <property type="component" value="Unassembled WGS sequence"/>
</dbReference>
<proteinExistence type="predicted"/>
<feature type="region of interest" description="Disordered" evidence="1">
    <location>
        <begin position="127"/>
        <end position="150"/>
    </location>
</feature>
<sequence length="150" mass="16943">MFVFQLNNFGAHPTTGECDINTQIETSHFSDQIQRTCVAGSYDMIQEDAVALQLFFFTIHHASRILAGEAQQKHELPLVNEQIKESIGKDYNAFSDLEKLSKDRIKLRLELQTSIEQMDSGQPIQYASESQAQHTRTSGRADSFGQFDKG</sequence>
<dbReference type="AlphaFoldDB" id="A0A5J4WEL7"/>
<comment type="caution">
    <text evidence="2">The sequence shown here is derived from an EMBL/GenBank/DDBJ whole genome shotgun (WGS) entry which is preliminary data.</text>
</comment>